<evidence type="ECO:0000313" key="3">
    <source>
        <dbReference type="Proteomes" id="UP001597302"/>
    </source>
</evidence>
<dbReference type="Gene3D" id="3.10.290.30">
    <property type="entry name" value="MM3350-like"/>
    <property type="match status" value="1"/>
</dbReference>
<feature type="domain" description="Plasmid pRiA4b Orf3-like" evidence="1">
    <location>
        <begin position="5"/>
        <end position="173"/>
    </location>
</feature>
<evidence type="ECO:0000313" key="2">
    <source>
        <dbReference type="EMBL" id="MFD1480361.1"/>
    </source>
</evidence>
<reference evidence="3" key="1">
    <citation type="journal article" date="2019" name="Int. J. Syst. Evol. Microbiol.">
        <title>The Global Catalogue of Microorganisms (GCM) 10K type strain sequencing project: providing services to taxonomists for standard genome sequencing and annotation.</title>
        <authorList>
            <consortium name="The Broad Institute Genomics Platform"/>
            <consortium name="The Broad Institute Genome Sequencing Center for Infectious Disease"/>
            <person name="Wu L."/>
            <person name="Ma J."/>
        </authorList>
    </citation>
    <scope>NUCLEOTIDE SEQUENCE [LARGE SCALE GENOMIC DNA]</scope>
    <source>
        <strain evidence="3">CCM 8875</strain>
    </source>
</reference>
<dbReference type="RefSeq" id="WP_131574028.1">
    <property type="nucleotide sequence ID" value="NZ_CBCSAJ010000017.1"/>
</dbReference>
<dbReference type="PANTHER" id="PTHR41878:SF1">
    <property type="entry name" value="TNPR PROTEIN"/>
    <property type="match status" value="1"/>
</dbReference>
<gene>
    <name evidence="2" type="ORF">ACFQ5P_03530</name>
</gene>
<dbReference type="EMBL" id="JBHTOQ010000003">
    <property type="protein sequence ID" value="MFD1480361.1"/>
    <property type="molecule type" value="Genomic_DNA"/>
</dbReference>
<organism evidence="2 3">
    <name type="scientific">Paracoccus nototheniae</name>
    <dbReference type="NCBI Taxonomy" id="2489002"/>
    <lineage>
        <taxon>Bacteria</taxon>
        <taxon>Pseudomonadati</taxon>
        <taxon>Pseudomonadota</taxon>
        <taxon>Alphaproteobacteria</taxon>
        <taxon>Rhodobacterales</taxon>
        <taxon>Paracoccaceae</taxon>
        <taxon>Paracoccus</taxon>
    </lineage>
</organism>
<protein>
    <submittedName>
        <fullName evidence="2">Plasmid pRiA4b ORF-3 family protein</fullName>
    </submittedName>
</protein>
<dbReference type="Pfam" id="PF07929">
    <property type="entry name" value="PRiA4_ORF3"/>
    <property type="match status" value="1"/>
</dbReference>
<dbReference type="Proteomes" id="UP001597302">
    <property type="component" value="Unassembled WGS sequence"/>
</dbReference>
<keyword evidence="3" id="KW-1185">Reference proteome</keyword>
<name>A0ABW4DU12_9RHOB</name>
<dbReference type="InterPro" id="IPR024047">
    <property type="entry name" value="MM3350-like_sf"/>
</dbReference>
<sequence>MTEKIARLRFELLHIEPCIWRSVEVSLKTNLRSLHELIQAVMPWEGYHLYEFTIGERAYGEPDPEDAAWGRKTYQAKGMQLGKLIERSIIELLYTYDFGDNWQHRIVVEHVEDADPATDYPRFVAGERTAPPEDVGGPSGFMEFTKAIANRRHPQHKEMVRWYGGPFHPTDFGKAEVAARVRVIAARRKIALEAFARSQQLRQP</sequence>
<accession>A0ABW4DU12</accession>
<dbReference type="InterPro" id="IPR012912">
    <property type="entry name" value="Plasmid_pRiA4b_Orf3-like"/>
</dbReference>
<comment type="caution">
    <text evidence="2">The sequence shown here is derived from an EMBL/GenBank/DDBJ whole genome shotgun (WGS) entry which is preliminary data.</text>
</comment>
<proteinExistence type="predicted"/>
<dbReference type="SUPFAM" id="SSF159941">
    <property type="entry name" value="MM3350-like"/>
    <property type="match status" value="1"/>
</dbReference>
<evidence type="ECO:0000259" key="1">
    <source>
        <dbReference type="Pfam" id="PF07929"/>
    </source>
</evidence>
<dbReference type="PANTHER" id="PTHR41878">
    <property type="entry name" value="LEXA REPRESSOR-RELATED"/>
    <property type="match status" value="1"/>
</dbReference>